<dbReference type="FunFam" id="3.40.50.10470:FF:000003">
    <property type="entry name" value="Methylthioribose-1-phosphate isomerase"/>
    <property type="match status" value="1"/>
</dbReference>
<dbReference type="InterPro" id="IPR042529">
    <property type="entry name" value="IF_2B-like_C"/>
</dbReference>
<dbReference type="InterPro" id="IPR005251">
    <property type="entry name" value="IF-M1Pi"/>
</dbReference>
<dbReference type="GO" id="GO:0005634">
    <property type="term" value="C:nucleus"/>
    <property type="evidence" value="ECO:0007669"/>
    <property type="project" value="UniProtKB-SubCell"/>
</dbReference>
<proteinExistence type="inferred from homology"/>
<keyword evidence="4 6" id="KW-0413">Isomerase</keyword>
<gene>
    <name evidence="7" type="ORF">OSB04_031337</name>
</gene>
<dbReference type="HAMAP" id="MF_01678">
    <property type="entry name" value="Salvage_MtnA"/>
    <property type="match status" value="1"/>
</dbReference>
<dbReference type="InterPro" id="IPR037171">
    <property type="entry name" value="NagB/RpiA_transferase-like"/>
</dbReference>
<dbReference type="GO" id="GO:0019509">
    <property type="term" value="P:L-methionine salvage from methylthioadenosine"/>
    <property type="evidence" value="ECO:0007669"/>
    <property type="project" value="UniProtKB-UniRule"/>
</dbReference>
<evidence type="ECO:0000256" key="5">
    <source>
        <dbReference type="ARBA" id="ARBA00023242"/>
    </source>
</evidence>
<dbReference type="SUPFAM" id="SSF100950">
    <property type="entry name" value="NagB/RpiA/CoA transferase-like"/>
    <property type="match status" value="1"/>
</dbReference>
<comment type="caution">
    <text evidence="7">The sequence shown here is derived from an EMBL/GenBank/DDBJ whole genome shotgun (WGS) entry which is preliminary data.</text>
</comment>
<dbReference type="NCBIfam" id="TIGR00512">
    <property type="entry name" value="salvage_mtnA"/>
    <property type="match status" value="1"/>
</dbReference>
<dbReference type="Pfam" id="PF01008">
    <property type="entry name" value="IF-2B"/>
    <property type="match status" value="1"/>
</dbReference>
<dbReference type="PANTHER" id="PTHR43475:SF1">
    <property type="entry name" value="METHYLTHIORIBOSE-1-PHOSPHATE ISOMERASE"/>
    <property type="match status" value="1"/>
</dbReference>
<comment type="catalytic activity">
    <reaction evidence="6">
        <text>5-(methylsulfanyl)-alpha-D-ribose 1-phosphate = 5-(methylsulfanyl)-D-ribulose 1-phosphate</text>
        <dbReference type="Rhea" id="RHEA:19989"/>
        <dbReference type="ChEBI" id="CHEBI:58533"/>
        <dbReference type="ChEBI" id="CHEBI:58548"/>
        <dbReference type="EC" id="5.3.1.23"/>
    </reaction>
</comment>
<comment type="similarity">
    <text evidence="6">Belongs to the eIF-2B alpha/beta/delta subunits family. MtnA subfamily.</text>
</comment>
<dbReference type="AlphaFoldDB" id="A0AA38S8S1"/>
<protein>
    <recommendedName>
        <fullName evidence="6">Methylthioribose-1-phosphate isomerase</fullName>
        <shortName evidence="6">M1Pi</shortName>
        <shortName evidence="6">MTR-1-P isomerase</shortName>
        <ecNumber evidence="6">5.3.1.23</ecNumber>
    </recommendedName>
    <alternativeName>
        <fullName evidence="6">S-methyl-5-thioribose-1-phosphate isomerase</fullName>
    </alternativeName>
    <alternativeName>
        <fullName evidence="6">Translation initiation factor eIF-2B subunit alpha/beta/delta-like protein</fullName>
    </alternativeName>
</protein>
<dbReference type="NCBIfam" id="TIGR00524">
    <property type="entry name" value="eIF-2B_rel"/>
    <property type="match status" value="1"/>
</dbReference>
<keyword evidence="1 6" id="KW-0963">Cytoplasm</keyword>
<dbReference type="Gene3D" id="1.20.120.420">
    <property type="entry name" value="translation initiation factor eif-2b, domain 1"/>
    <property type="match status" value="1"/>
</dbReference>
<comment type="pathway">
    <text evidence="6">Amino-acid biosynthesis; L-methionine biosynthesis via salvage pathway; L-methionine from S-methyl-5-thio-alpha-D-ribose 1-phosphate: step 1/6.</text>
</comment>
<keyword evidence="2 6" id="KW-0028">Amino-acid biosynthesis</keyword>
<accession>A0AA38S8S1</accession>
<dbReference type="InterPro" id="IPR000649">
    <property type="entry name" value="IF-2B-related"/>
</dbReference>
<dbReference type="InterPro" id="IPR011559">
    <property type="entry name" value="Initiation_fac_2B_a/b/d"/>
</dbReference>
<dbReference type="EMBL" id="JARYMX010000008">
    <property type="protein sequence ID" value="KAJ9538604.1"/>
    <property type="molecule type" value="Genomic_DNA"/>
</dbReference>
<dbReference type="InterPro" id="IPR027363">
    <property type="entry name" value="M1Pi_N"/>
</dbReference>
<name>A0AA38S8S1_9ASTR</name>
<reference evidence="7" key="1">
    <citation type="submission" date="2023-03" db="EMBL/GenBank/DDBJ databases">
        <title>Chromosome-scale reference genome and RAD-based genetic map of yellow starthistle (Centaurea solstitialis) reveal putative structural variation and QTLs associated with invader traits.</title>
        <authorList>
            <person name="Reatini B."/>
            <person name="Cang F.A."/>
            <person name="Jiang Q."/>
            <person name="Mckibben M.T.W."/>
            <person name="Barker M.S."/>
            <person name="Rieseberg L.H."/>
            <person name="Dlugosch K.M."/>
        </authorList>
    </citation>
    <scope>NUCLEOTIDE SEQUENCE</scope>
    <source>
        <strain evidence="7">CAN-66</strain>
        <tissue evidence="7">Leaf</tissue>
    </source>
</reference>
<feature type="site" description="Transition state stabilizer" evidence="6">
    <location>
        <position position="208"/>
    </location>
</feature>
<dbReference type="Gene3D" id="3.40.50.10470">
    <property type="entry name" value="Translation initiation factor eif-2b, domain 2"/>
    <property type="match status" value="1"/>
</dbReference>
<comment type="function">
    <text evidence="6">Catalyzes the interconversion of methylthioribose-1-phosphate (MTR-1-P) into methylthioribulose-1-phosphate (MTRu-1-P).</text>
</comment>
<evidence type="ECO:0000256" key="6">
    <source>
        <dbReference type="HAMAP-Rule" id="MF_03119"/>
    </source>
</evidence>
<evidence type="ECO:0000256" key="3">
    <source>
        <dbReference type="ARBA" id="ARBA00023167"/>
    </source>
</evidence>
<dbReference type="GO" id="GO:0005737">
    <property type="term" value="C:cytoplasm"/>
    <property type="evidence" value="ECO:0007669"/>
    <property type="project" value="UniProtKB-SubCell"/>
</dbReference>
<feature type="active site" description="Proton donor" evidence="6">
    <location>
        <position position="288"/>
    </location>
</feature>
<dbReference type="EC" id="5.3.1.23" evidence="6"/>
<comment type="subcellular location">
    <subcellularLocation>
        <location evidence="6">Cytoplasm</location>
    </subcellularLocation>
    <subcellularLocation>
        <location evidence="6">Nucleus</location>
    </subcellularLocation>
</comment>
<evidence type="ECO:0000256" key="4">
    <source>
        <dbReference type="ARBA" id="ARBA00023235"/>
    </source>
</evidence>
<evidence type="ECO:0000313" key="8">
    <source>
        <dbReference type="Proteomes" id="UP001172457"/>
    </source>
</evidence>
<dbReference type="NCBIfam" id="NF004326">
    <property type="entry name" value="PRK05720.1"/>
    <property type="match status" value="1"/>
</dbReference>
<sequence length="395" mass="41996">MLRRLPPSSSSSSSSSSVFDLASMGSQDNSTLQAIRYVRGSLQLLDQYVFSLDLFHFEQRKLPLDTIYLEIRNAAEGWEAIREMVVRGAPAIAIAAALSLAVEVSKLDGFNGTPNDAASFLEKQLEYLVSSRPTAVNLSDAATKLTEIVKNSAATATDANQVFQAYIVAAEIMLEDDVASNKAIGSYGSFFIQNEKKDFKKLSVLTHCNTGSLATAGYGTALGVIRSLYADGVLESAYCTETRPFNQGSRLTAFELVHDKIPATLIADSAAAALMKAGRVHAVIVGADRVAANGDTANKIGTYSLALCAKHHGVLFYVAAPLTSVDLSLSSGDEIVIEERSAKELLNTRGGLGEQVAASGIAVWNPAFDVTPACLINGIITEKVTLFSPSPSLFL</sequence>
<dbReference type="FunFam" id="1.20.120.420:FF:000002">
    <property type="entry name" value="Methylthioribose-1-phosphate isomerase"/>
    <property type="match status" value="1"/>
</dbReference>
<keyword evidence="8" id="KW-1185">Reference proteome</keyword>
<evidence type="ECO:0000256" key="2">
    <source>
        <dbReference type="ARBA" id="ARBA00022605"/>
    </source>
</evidence>
<evidence type="ECO:0000256" key="1">
    <source>
        <dbReference type="ARBA" id="ARBA00022490"/>
    </source>
</evidence>
<keyword evidence="5 6" id="KW-0539">Nucleus</keyword>
<evidence type="ECO:0000313" key="7">
    <source>
        <dbReference type="EMBL" id="KAJ9538604.1"/>
    </source>
</evidence>
<organism evidence="7 8">
    <name type="scientific">Centaurea solstitialis</name>
    <name type="common">yellow star-thistle</name>
    <dbReference type="NCBI Taxonomy" id="347529"/>
    <lineage>
        <taxon>Eukaryota</taxon>
        <taxon>Viridiplantae</taxon>
        <taxon>Streptophyta</taxon>
        <taxon>Embryophyta</taxon>
        <taxon>Tracheophyta</taxon>
        <taxon>Spermatophyta</taxon>
        <taxon>Magnoliopsida</taxon>
        <taxon>eudicotyledons</taxon>
        <taxon>Gunneridae</taxon>
        <taxon>Pentapetalae</taxon>
        <taxon>asterids</taxon>
        <taxon>campanulids</taxon>
        <taxon>Asterales</taxon>
        <taxon>Asteraceae</taxon>
        <taxon>Carduoideae</taxon>
        <taxon>Cardueae</taxon>
        <taxon>Centaureinae</taxon>
        <taxon>Centaurea</taxon>
    </lineage>
</organism>
<dbReference type="PANTHER" id="PTHR43475">
    <property type="entry name" value="METHYLTHIORIBOSE-1-PHOSPHATE ISOMERASE"/>
    <property type="match status" value="1"/>
</dbReference>
<dbReference type="Proteomes" id="UP001172457">
    <property type="component" value="Chromosome 8"/>
</dbReference>
<dbReference type="GO" id="GO:0046523">
    <property type="term" value="F:S-methyl-5-thioribose-1-phosphate isomerase activity"/>
    <property type="evidence" value="ECO:0007669"/>
    <property type="project" value="UniProtKB-UniRule"/>
</dbReference>
<keyword evidence="3 6" id="KW-0486">Methionine biosynthesis</keyword>